<protein>
    <submittedName>
        <fullName evidence="1">Uncharacterized protein</fullName>
    </submittedName>
</protein>
<organism evidence="1 2">
    <name type="scientific">Xylaria curta</name>
    <dbReference type="NCBI Taxonomy" id="42375"/>
    <lineage>
        <taxon>Eukaryota</taxon>
        <taxon>Fungi</taxon>
        <taxon>Dikarya</taxon>
        <taxon>Ascomycota</taxon>
        <taxon>Pezizomycotina</taxon>
        <taxon>Sordariomycetes</taxon>
        <taxon>Xylariomycetidae</taxon>
        <taxon>Xylariales</taxon>
        <taxon>Xylariaceae</taxon>
        <taxon>Xylaria</taxon>
    </lineage>
</organism>
<gene>
    <name evidence="1" type="ORF">NUW58_g9762</name>
</gene>
<name>A0ACC1MU79_9PEZI</name>
<comment type="caution">
    <text evidence="1">The sequence shown here is derived from an EMBL/GenBank/DDBJ whole genome shotgun (WGS) entry which is preliminary data.</text>
</comment>
<accession>A0ACC1MU79</accession>
<evidence type="ECO:0000313" key="1">
    <source>
        <dbReference type="EMBL" id="KAJ2970217.1"/>
    </source>
</evidence>
<dbReference type="Proteomes" id="UP001143856">
    <property type="component" value="Unassembled WGS sequence"/>
</dbReference>
<dbReference type="EMBL" id="JAPDGR010003741">
    <property type="protein sequence ID" value="KAJ2970217.1"/>
    <property type="molecule type" value="Genomic_DNA"/>
</dbReference>
<sequence length="88" mass="9762">MNKDDQLDFSEFRYALQALGFSNLSRPDLITAFKSAAHPKPQLEAAAVNTPGSPRRRRREASNSRAYSCLQGAWQRLGSRLGSPEPIS</sequence>
<evidence type="ECO:0000313" key="2">
    <source>
        <dbReference type="Proteomes" id="UP001143856"/>
    </source>
</evidence>
<keyword evidence="2" id="KW-1185">Reference proteome</keyword>
<reference evidence="1" key="1">
    <citation type="submission" date="2022-10" db="EMBL/GenBank/DDBJ databases">
        <title>Genome Sequence of Xylaria curta.</title>
        <authorList>
            <person name="Buettner E."/>
        </authorList>
    </citation>
    <scope>NUCLEOTIDE SEQUENCE</scope>
    <source>
        <strain evidence="1">Babe10</strain>
    </source>
</reference>
<proteinExistence type="predicted"/>